<gene>
    <name evidence="1" type="ORF">ENG63_01935</name>
</gene>
<dbReference type="PANTHER" id="PTHR40084">
    <property type="entry name" value="PHOSPHOHYDROLASE, PHP FAMILY"/>
    <property type="match status" value="1"/>
</dbReference>
<dbReference type="EMBL" id="DRBS01000075">
    <property type="protein sequence ID" value="HDD43610.1"/>
    <property type="molecule type" value="Genomic_DNA"/>
</dbReference>
<sequence length="415" mass="47400">MFIADLHIHSKYSRATSRDMEVSTLYKWAKRKGIKVLGTGDFTHPHYLMELKKELEPLGNGLFKLKKGDESVYFMLTTEVSNIFSVRGRGRRIHTLIFAPSFEVVDKINAQLSRRGDLMADGRPTFGFHIKELVKIVLDISSDCLLIPAHAWTPWYGIFGSNGGFDSLEEAFEEEAKYIYAIETGLSSDAAMNWRLSALDKITLISNSDAHSPHRIGREANVFNCACDYYEIIDTIKKKDKNRFLCTIEFYPEEGKYHYDGHRKCNILFSPKETKEHNYICPVCGQPVTVGVMHRIETLADRPEGYRPEGAIPEIHLIPLEEIIAEAMNKQISTKGVQEEYERLVSYVPEFDILLKLSIEELSSFVPTNILEGIIRVREGNVFIRPGFDGVYGEIRIFPKSEKEKKETSQQLGLF</sequence>
<reference evidence="1" key="1">
    <citation type="journal article" date="2020" name="mSystems">
        <title>Genome- and Community-Level Interaction Insights into Carbon Utilization and Element Cycling Functions of Hydrothermarchaeota in Hydrothermal Sediment.</title>
        <authorList>
            <person name="Zhou Z."/>
            <person name="Liu Y."/>
            <person name="Xu W."/>
            <person name="Pan J."/>
            <person name="Luo Z.H."/>
            <person name="Li M."/>
        </authorList>
    </citation>
    <scope>NUCLEOTIDE SEQUENCE [LARGE SCALE GENOMIC DNA]</scope>
    <source>
        <strain evidence="1">HyVt-233</strain>
    </source>
</reference>
<protein>
    <submittedName>
        <fullName evidence="1">DNA helicase UvrD</fullName>
    </submittedName>
</protein>
<organism evidence="1">
    <name type="scientific">Desulfofervidus auxilii</name>
    <dbReference type="NCBI Taxonomy" id="1621989"/>
    <lineage>
        <taxon>Bacteria</taxon>
        <taxon>Pseudomonadati</taxon>
        <taxon>Thermodesulfobacteriota</taxon>
        <taxon>Candidatus Desulfofervidia</taxon>
        <taxon>Candidatus Desulfofervidales</taxon>
        <taxon>Candidatus Desulfofervidaceae</taxon>
        <taxon>Candidatus Desulfofervidus</taxon>
    </lineage>
</organism>
<dbReference type="InterPro" id="IPR016195">
    <property type="entry name" value="Pol/histidinol_Pase-like"/>
</dbReference>
<dbReference type="PANTHER" id="PTHR40084:SF1">
    <property type="entry name" value="PHOSPHOTRANSFERASE"/>
    <property type="match status" value="1"/>
</dbReference>
<keyword evidence="1" id="KW-0347">Helicase</keyword>
<dbReference type="GO" id="GO:0004386">
    <property type="term" value="F:helicase activity"/>
    <property type="evidence" value="ECO:0007669"/>
    <property type="project" value="UniProtKB-KW"/>
</dbReference>
<dbReference type="Proteomes" id="UP000886289">
    <property type="component" value="Unassembled WGS sequence"/>
</dbReference>
<keyword evidence="1" id="KW-0378">Hydrolase</keyword>
<comment type="caution">
    <text evidence="1">The sequence shown here is derived from an EMBL/GenBank/DDBJ whole genome shotgun (WGS) entry which is preliminary data.</text>
</comment>
<name>A0A7C0Y678_DESA2</name>
<dbReference type="Gene3D" id="3.20.20.140">
    <property type="entry name" value="Metal-dependent hydrolases"/>
    <property type="match status" value="1"/>
</dbReference>
<keyword evidence="1" id="KW-0067">ATP-binding</keyword>
<dbReference type="SUPFAM" id="SSF89550">
    <property type="entry name" value="PHP domain-like"/>
    <property type="match status" value="1"/>
</dbReference>
<evidence type="ECO:0000313" key="1">
    <source>
        <dbReference type="EMBL" id="HDD43610.1"/>
    </source>
</evidence>
<keyword evidence="1" id="KW-0547">Nucleotide-binding</keyword>
<accession>A0A7C0Y678</accession>
<proteinExistence type="predicted"/>
<dbReference type="AlphaFoldDB" id="A0A7C0Y678"/>
<dbReference type="CDD" id="cd19067">
    <property type="entry name" value="PfuEndoQ-like"/>
    <property type="match status" value="1"/>
</dbReference>